<keyword evidence="1" id="KW-0812">Transmembrane</keyword>
<gene>
    <name evidence="3" type="ORF">ACFQS8_10740</name>
</gene>
<accession>A0ABW2IMH9</accession>
<protein>
    <submittedName>
        <fullName evidence="3">Pilus assembly protein TadG-related protein</fullName>
    </submittedName>
</protein>
<reference evidence="4" key="1">
    <citation type="journal article" date="2019" name="Int. J. Syst. Evol. Microbiol.">
        <title>The Global Catalogue of Microorganisms (GCM) 10K type strain sequencing project: providing services to taxonomists for standard genome sequencing and annotation.</title>
        <authorList>
            <consortium name="The Broad Institute Genomics Platform"/>
            <consortium name="The Broad Institute Genome Sequencing Center for Infectious Disease"/>
            <person name="Wu L."/>
            <person name="Ma J."/>
        </authorList>
    </citation>
    <scope>NUCLEOTIDE SEQUENCE [LARGE SCALE GENOMIC DNA]</scope>
    <source>
        <strain evidence="4">CCUG 51308</strain>
    </source>
</reference>
<dbReference type="Pfam" id="PF13400">
    <property type="entry name" value="Tad"/>
    <property type="match status" value="1"/>
</dbReference>
<keyword evidence="1" id="KW-0472">Membrane</keyword>
<proteinExistence type="predicted"/>
<comment type="caution">
    <text evidence="3">The sequence shown here is derived from an EMBL/GenBank/DDBJ whole genome shotgun (WGS) entry which is preliminary data.</text>
</comment>
<dbReference type="RefSeq" id="WP_382167334.1">
    <property type="nucleotide sequence ID" value="NZ_JBHTBR010000005.1"/>
</dbReference>
<dbReference type="Proteomes" id="UP001596492">
    <property type="component" value="Unassembled WGS sequence"/>
</dbReference>
<feature type="transmembrane region" description="Helical" evidence="1">
    <location>
        <begin position="26"/>
        <end position="45"/>
    </location>
</feature>
<organism evidence="3 4">
    <name type="scientific">Hirschia litorea</name>
    <dbReference type="NCBI Taxonomy" id="1199156"/>
    <lineage>
        <taxon>Bacteria</taxon>
        <taxon>Pseudomonadati</taxon>
        <taxon>Pseudomonadota</taxon>
        <taxon>Alphaproteobacteria</taxon>
        <taxon>Hyphomonadales</taxon>
        <taxon>Hyphomonadaceae</taxon>
        <taxon>Hirschia</taxon>
    </lineage>
</organism>
<feature type="domain" description="Putative Flp pilus-assembly TadG-like N-terminal" evidence="2">
    <location>
        <begin position="24"/>
        <end position="70"/>
    </location>
</feature>
<keyword evidence="4" id="KW-1185">Reference proteome</keyword>
<name>A0ABW2IMH9_9PROT</name>
<evidence type="ECO:0000313" key="4">
    <source>
        <dbReference type="Proteomes" id="UP001596492"/>
    </source>
</evidence>
<evidence type="ECO:0000313" key="3">
    <source>
        <dbReference type="EMBL" id="MFC7292093.1"/>
    </source>
</evidence>
<evidence type="ECO:0000256" key="1">
    <source>
        <dbReference type="SAM" id="Phobius"/>
    </source>
</evidence>
<dbReference type="EMBL" id="JBHTBR010000005">
    <property type="protein sequence ID" value="MFC7292093.1"/>
    <property type="molecule type" value="Genomic_DNA"/>
</dbReference>
<dbReference type="InterPro" id="IPR028087">
    <property type="entry name" value="Tad_N"/>
</dbReference>
<evidence type="ECO:0000259" key="2">
    <source>
        <dbReference type="Pfam" id="PF13400"/>
    </source>
</evidence>
<keyword evidence="1" id="KW-1133">Transmembrane helix</keyword>
<sequence length="444" mass="47075">MGILHRALEQISNTLSSFKISNSGNVAVTSAFMILGVVAVIALAIDVSSKTSSHKELQSVTDAAALAAAREMAVSAANPNRVQSAASSYVNANWTGQTATTKASLDMTAGTITVHVSAPSSSSNLLKRDPSSSRISARAVAEVSGGGNICIVSLSNYREATIDLKDKSRLTAENCQVYSNSTHKKSVKVKDKAKINMDFVCIAGGLDGDPATLGGTVVTDCPQIGDPLRDRTPPAYDPDDCVDGKSKGILIDEDSGSRTLQPGVYCGGLKIEGAEAKLEPGVYVIKGGELKVDNGGTLIADGVGFLLAEGAKIRFKKESTIELHAPSDGPMAGLLFYEELDPKAKAEKIKEKNVTDTPEVKAEKHNIQSNDMRVMVGTVYMPYGDFLIDGDNPVSDQSEYTVIIANSFQLENGPNLVIRTDYHLSDVPLPEGVGKQDVTIRLKR</sequence>